<proteinExistence type="predicted"/>
<accession>A0A3B0T9B7</accession>
<dbReference type="AlphaFoldDB" id="A0A3B0T9B7"/>
<gene>
    <name evidence="1" type="ORF">MNBD_BACTEROID03-817</name>
</gene>
<organism evidence="1">
    <name type="scientific">hydrothermal vent metagenome</name>
    <dbReference type="NCBI Taxonomy" id="652676"/>
    <lineage>
        <taxon>unclassified sequences</taxon>
        <taxon>metagenomes</taxon>
        <taxon>ecological metagenomes</taxon>
    </lineage>
</organism>
<evidence type="ECO:0000313" key="1">
    <source>
        <dbReference type="EMBL" id="VAW15291.1"/>
    </source>
</evidence>
<dbReference type="EMBL" id="UOEL01000125">
    <property type="protein sequence ID" value="VAW15291.1"/>
    <property type="molecule type" value="Genomic_DNA"/>
</dbReference>
<sequence length="39" mass="4440">MKTEIIKIATFVCMVLVLGTQALLHGSWRIQEPEKVKID</sequence>
<reference evidence="1" key="1">
    <citation type="submission" date="2018-06" db="EMBL/GenBank/DDBJ databases">
        <authorList>
            <person name="Zhirakovskaya E."/>
        </authorList>
    </citation>
    <scope>NUCLEOTIDE SEQUENCE</scope>
</reference>
<name>A0A3B0T9B7_9ZZZZ</name>
<protein>
    <submittedName>
        <fullName evidence="1">Uncharacterized protein</fullName>
    </submittedName>
</protein>